<dbReference type="Proteomes" id="UP001187531">
    <property type="component" value="Unassembled WGS sequence"/>
</dbReference>
<feature type="non-terminal residue" evidence="2">
    <location>
        <position position="1"/>
    </location>
</feature>
<protein>
    <submittedName>
        <fullName evidence="2">Uncharacterized protein</fullName>
    </submittedName>
</protein>
<dbReference type="AlphaFoldDB" id="A0AA88LG36"/>
<keyword evidence="3" id="KW-1185">Reference proteome</keyword>
<comment type="caution">
    <text evidence="2">The sequence shown here is derived from an EMBL/GenBank/DDBJ whole genome shotgun (WGS) entry which is preliminary data.</text>
</comment>
<evidence type="ECO:0000313" key="3">
    <source>
        <dbReference type="Proteomes" id="UP001187531"/>
    </source>
</evidence>
<name>A0AA88LG36_ARTSF</name>
<feature type="region of interest" description="Disordered" evidence="1">
    <location>
        <begin position="301"/>
        <end position="329"/>
    </location>
</feature>
<organism evidence="2 3">
    <name type="scientific">Artemia franciscana</name>
    <name type="common">Brine shrimp</name>
    <name type="synonym">Artemia sanfranciscana</name>
    <dbReference type="NCBI Taxonomy" id="6661"/>
    <lineage>
        <taxon>Eukaryota</taxon>
        <taxon>Metazoa</taxon>
        <taxon>Ecdysozoa</taxon>
        <taxon>Arthropoda</taxon>
        <taxon>Crustacea</taxon>
        <taxon>Branchiopoda</taxon>
        <taxon>Anostraca</taxon>
        <taxon>Artemiidae</taxon>
        <taxon>Artemia</taxon>
    </lineage>
</organism>
<sequence length="329" mass="38844">VLNSPDTVFPVQPLPGSSSYYCTDTSRMFYSPSGQNSFDPYSRRSLWDVNDYRHGMRFKYAPHRRPTPAQQMPNAMNQLHSQQSWDGWNWKFNPFRFENFYSPTEMLSHSIPNFDISSYDTHPTCSNFDFTSGPKFQSQRTFMTEFNSQETQNVHLADNFYLSTNILRTSNPDINQHFYERRPIYNFDSGPRSMFYSQNSLVKENNHQVMRNFNSFYDQVYHLPSTNNFDEEIRIPNSREQYIDQRQSDTINYPEIRYGSYPFDERKQSLPFTSNSSLPNYENCERRVFINDSPYLPICENNRSKRRGSNRSILGGVPKRANNLPTTSK</sequence>
<gene>
    <name evidence="2" type="ORF">QYM36_000097</name>
</gene>
<feature type="non-terminal residue" evidence="2">
    <location>
        <position position="329"/>
    </location>
</feature>
<evidence type="ECO:0000313" key="2">
    <source>
        <dbReference type="EMBL" id="KAK2725489.1"/>
    </source>
</evidence>
<reference evidence="2" key="1">
    <citation type="submission" date="2023-07" db="EMBL/GenBank/DDBJ databases">
        <title>Chromosome-level genome assembly of Artemia franciscana.</title>
        <authorList>
            <person name="Jo E."/>
        </authorList>
    </citation>
    <scope>NUCLEOTIDE SEQUENCE</scope>
    <source>
        <tissue evidence="2">Whole body</tissue>
    </source>
</reference>
<dbReference type="EMBL" id="JAVRJZ010000002">
    <property type="protein sequence ID" value="KAK2725489.1"/>
    <property type="molecule type" value="Genomic_DNA"/>
</dbReference>
<proteinExistence type="predicted"/>
<evidence type="ECO:0000256" key="1">
    <source>
        <dbReference type="SAM" id="MobiDB-lite"/>
    </source>
</evidence>
<accession>A0AA88LG36</accession>